<name>A0ABW5D2Z0_9BACT</name>
<proteinExistence type="predicted"/>
<accession>A0ABW5D2Z0</accession>
<dbReference type="InterPro" id="IPR011055">
    <property type="entry name" value="Dup_hybrid_motif"/>
</dbReference>
<gene>
    <name evidence="2" type="ORF">ACFSSA_00185</name>
</gene>
<evidence type="ECO:0000313" key="3">
    <source>
        <dbReference type="Proteomes" id="UP001597375"/>
    </source>
</evidence>
<keyword evidence="3" id="KW-1185">Reference proteome</keyword>
<dbReference type="Proteomes" id="UP001597375">
    <property type="component" value="Unassembled WGS sequence"/>
</dbReference>
<dbReference type="RefSeq" id="WP_386817741.1">
    <property type="nucleotide sequence ID" value="NZ_JBHUIT010000001.1"/>
</dbReference>
<dbReference type="CDD" id="cd12797">
    <property type="entry name" value="M23_peptidase"/>
    <property type="match status" value="1"/>
</dbReference>
<dbReference type="Pfam" id="PF01551">
    <property type="entry name" value="Peptidase_M23"/>
    <property type="match status" value="1"/>
</dbReference>
<dbReference type="EMBL" id="JBHUIT010000001">
    <property type="protein sequence ID" value="MFD2255079.1"/>
    <property type="molecule type" value="Genomic_DNA"/>
</dbReference>
<organism evidence="2 3">
    <name type="scientific">Luteolibacter algae</name>
    <dbReference type="NCBI Taxonomy" id="454151"/>
    <lineage>
        <taxon>Bacteria</taxon>
        <taxon>Pseudomonadati</taxon>
        <taxon>Verrucomicrobiota</taxon>
        <taxon>Verrucomicrobiia</taxon>
        <taxon>Verrucomicrobiales</taxon>
        <taxon>Verrucomicrobiaceae</taxon>
        <taxon>Luteolibacter</taxon>
    </lineage>
</organism>
<sequence>MKSTRLLITLTLAAGIIGFLIWRSSHTEASAAKLVGFQDADAPLQMPENGQPDMRFHFLSAWQANQIPRISRMDTPLGSENGALVYNAQPFWEMNEKRGGHHTGDDLNGIGGMNTDLGDPVFAAADGLVIFAGEPSPGWGNIVVLAHRNANGEPIHTMYAHLLDIKTTLGSLVARGSVIGRVGTASGHYPAHLHFEARSSDGVDIGGGYAMHPLSHLDPKPLIAALHDSSPEGISPAALAFASLAPELPWTGLEIKNAGKLSELEK</sequence>
<dbReference type="EC" id="3.4.-.-" evidence="2"/>
<reference evidence="3" key="1">
    <citation type="journal article" date="2019" name="Int. J. Syst. Evol. Microbiol.">
        <title>The Global Catalogue of Microorganisms (GCM) 10K type strain sequencing project: providing services to taxonomists for standard genome sequencing and annotation.</title>
        <authorList>
            <consortium name="The Broad Institute Genomics Platform"/>
            <consortium name="The Broad Institute Genome Sequencing Center for Infectious Disease"/>
            <person name="Wu L."/>
            <person name="Ma J."/>
        </authorList>
    </citation>
    <scope>NUCLEOTIDE SEQUENCE [LARGE SCALE GENOMIC DNA]</scope>
    <source>
        <strain evidence="3">CGMCC 4.7106</strain>
    </source>
</reference>
<dbReference type="InterPro" id="IPR016047">
    <property type="entry name" value="M23ase_b-sheet_dom"/>
</dbReference>
<dbReference type="Gene3D" id="2.70.70.10">
    <property type="entry name" value="Glucose Permease (Domain IIA)"/>
    <property type="match status" value="1"/>
</dbReference>
<evidence type="ECO:0000313" key="2">
    <source>
        <dbReference type="EMBL" id="MFD2255079.1"/>
    </source>
</evidence>
<dbReference type="PANTHER" id="PTHR21666:SF270">
    <property type="entry name" value="MUREIN HYDROLASE ACTIVATOR ENVC"/>
    <property type="match status" value="1"/>
</dbReference>
<comment type="caution">
    <text evidence="2">The sequence shown here is derived from an EMBL/GenBank/DDBJ whole genome shotgun (WGS) entry which is preliminary data.</text>
</comment>
<dbReference type="PANTHER" id="PTHR21666">
    <property type="entry name" value="PEPTIDASE-RELATED"/>
    <property type="match status" value="1"/>
</dbReference>
<evidence type="ECO:0000259" key="1">
    <source>
        <dbReference type="Pfam" id="PF01551"/>
    </source>
</evidence>
<dbReference type="InterPro" id="IPR050570">
    <property type="entry name" value="Cell_wall_metabolism_enzyme"/>
</dbReference>
<dbReference type="SUPFAM" id="SSF51261">
    <property type="entry name" value="Duplicated hybrid motif"/>
    <property type="match status" value="1"/>
</dbReference>
<feature type="domain" description="M23ase beta-sheet core" evidence="1">
    <location>
        <begin position="114"/>
        <end position="199"/>
    </location>
</feature>
<protein>
    <submittedName>
        <fullName evidence="2">M23 family metallopeptidase</fullName>
        <ecNumber evidence="2">3.4.-.-</ecNumber>
    </submittedName>
</protein>
<dbReference type="GO" id="GO:0016787">
    <property type="term" value="F:hydrolase activity"/>
    <property type="evidence" value="ECO:0007669"/>
    <property type="project" value="UniProtKB-KW"/>
</dbReference>
<keyword evidence="2" id="KW-0378">Hydrolase</keyword>